<dbReference type="AlphaFoldDB" id="A0A8H3DWG4"/>
<accession>A0A8H3DWG4</accession>
<gene>
    <name evidence="5" type="ORF">RDB_LOCUS197826</name>
</gene>
<dbReference type="Proteomes" id="UP000663843">
    <property type="component" value="Unassembled WGS sequence"/>
</dbReference>
<evidence type="ECO:0000256" key="3">
    <source>
        <dbReference type="SAM" id="MobiDB-lite"/>
    </source>
</evidence>
<organism evidence="5 6">
    <name type="scientific">Rhizoctonia solani</name>
    <dbReference type="NCBI Taxonomy" id="456999"/>
    <lineage>
        <taxon>Eukaryota</taxon>
        <taxon>Fungi</taxon>
        <taxon>Dikarya</taxon>
        <taxon>Basidiomycota</taxon>
        <taxon>Agaricomycotina</taxon>
        <taxon>Agaricomycetes</taxon>
        <taxon>Cantharellales</taxon>
        <taxon>Ceratobasidiaceae</taxon>
        <taxon>Rhizoctonia</taxon>
    </lineage>
</organism>
<feature type="region of interest" description="Disordered" evidence="3">
    <location>
        <begin position="652"/>
        <end position="685"/>
    </location>
</feature>
<evidence type="ECO:0000256" key="1">
    <source>
        <dbReference type="ARBA" id="ARBA00022574"/>
    </source>
</evidence>
<name>A0A8H3DWG4_9AGAM</name>
<evidence type="ECO:0000256" key="2">
    <source>
        <dbReference type="ARBA" id="ARBA00022737"/>
    </source>
</evidence>
<dbReference type="GO" id="GO:0043161">
    <property type="term" value="P:proteasome-mediated ubiquitin-dependent protein catabolic process"/>
    <property type="evidence" value="ECO:0007669"/>
    <property type="project" value="TreeGrafter"/>
</dbReference>
<dbReference type="InterPro" id="IPR001680">
    <property type="entry name" value="WD40_rpt"/>
</dbReference>
<keyword evidence="4" id="KW-0472">Membrane</keyword>
<feature type="compositionally biased region" description="Polar residues" evidence="3">
    <location>
        <begin position="1"/>
        <end position="12"/>
    </location>
</feature>
<evidence type="ECO:0000313" key="5">
    <source>
        <dbReference type="EMBL" id="CAE6541224.1"/>
    </source>
</evidence>
<dbReference type="SUPFAM" id="SSF50978">
    <property type="entry name" value="WD40 repeat-like"/>
    <property type="match status" value="1"/>
</dbReference>
<comment type="caution">
    <text evidence="5">The sequence shown here is derived from an EMBL/GenBank/DDBJ whole genome shotgun (WGS) entry which is preliminary data.</text>
</comment>
<sequence length="685" mass="76593">MNKSTSNEPTEGTTKRRSVGNPAAPYNAPIIENLPNELQLLAGNLKTLLDRLNEVPEFTDEAVNSPIKAFQDDLQYRFSCLREFEEQLKVLAVARYINDLTEDLGSHMDNMKNSLNIFIDVGVPTIRFYQTHAATGLQNLSTVATFLSGVTATTLQFRYIFDVLLCRTTIDDFKPAINPAVNYYQTRADANFVFEQSLVLSIASAINSQLAYHWRVAMYRSPNHYVPGWVSIWITHTPLFFLVISVIAFSVGLCAFTYSSDQSRAVSTLVTAFTAITSLALLKHLQFCPSGQYLATCSWDSTALIWGVRNQRFRIPGAEVVLEHTLHHQPQIGGFVNQVAWSPTGDQLLVRFVKSLQLCDPKFIVETGAYTKRFNRGRNVQATTWIPQSSSFLSVEWKIESNQAENRVYHVESIMGSDLVVLGTGEEEPRICHLPDLQVWDAAVMPDGYRVVVVATLLRSQSKCRPIKARHERRILIFNLETGSRERYAVGVCLGLHIKSLINMIVKYHCSKTSGILHLCTTKGDYALMSCESKASPQGWRIDKILEEGYHRIALAHTYFPKDKHQVYYAAPASFGGTDDQFVLAASKGNEIYIWERLSGILLHTIKTPDQELTNLAWNNTPPSGLIMLASAARDGTVRVWTAAASAGFSGADLPQPLSPETRTEPTSLATRQTNTRFQTKPNAR</sequence>
<dbReference type="InterPro" id="IPR036322">
    <property type="entry name" value="WD40_repeat_dom_sf"/>
</dbReference>
<dbReference type="EMBL" id="CAJMWT010010200">
    <property type="protein sequence ID" value="CAE6541224.1"/>
    <property type="molecule type" value="Genomic_DNA"/>
</dbReference>
<evidence type="ECO:0000256" key="4">
    <source>
        <dbReference type="SAM" id="Phobius"/>
    </source>
</evidence>
<dbReference type="InterPro" id="IPR051350">
    <property type="entry name" value="WD_repeat-ST_regulator"/>
</dbReference>
<keyword evidence="1" id="KW-0853">WD repeat</keyword>
<dbReference type="PANTHER" id="PTHR22838:SF0">
    <property type="entry name" value="WD REPEAT-CONTAINING PROTEIN 26"/>
    <property type="match status" value="1"/>
</dbReference>
<keyword evidence="4" id="KW-1133">Transmembrane helix</keyword>
<reference evidence="5" key="1">
    <citation type="submission" date="2021-01" db="EMBL/GenBank/DDBJ databases">
        <authorList>
            <person name="Kaushik A."/>
        </authorList>
    </citation>
    <scope>NUCLEOTIDE SEQUENCE</scope>
    <source>
        <strain evidence="5">AG2-2IIIB</strain>
    </source>
</reference>
<protein>
    <submittedName>
        <fullName evidence="5">Uncharacterized protein</fullName>
    </submittedName>
</protein>
<keyword evidence="2" id="KW-0677">Repeat</keyword>
<dbReference type="PANTHER" id="PTHR22838">
    <property type="entry name" value="WD REPEAT PROTEIN 26-RELATED"/>
    <property type="match status" value="1"/>
</dbReference>
<feature type="compositionally biased region" description="Polar residues" evidence="3">
    <location>
        <begin position="659"/>
        <end position="685"/>
    </location>
</feature>
<feature type="transmembrane region" description="Helical" evidence="4">
    <location>
        <begin position="239"/>
        <end position="258"/>
    </location>
</feature>
<evidence type="ECO:0000313" key="6">
    <source>
        <dbReference type="Proteomes" id="UP000663843"/>
    </source>
</evidence>
<dbReference type="Gene3D" id="2.130.10.10">
    <property type="entry name" value="YVTN repeat-like/Quinoprotein amine dehydrogenase"/>
    <property type="match status" value="2"/>
</dbReference>
<dbReference type="Pfam" id="PF00400">
    <property type="entry name" value="WD40"/>
    <property type="match status" value="2"/>
</dbReference>
<dbReference type="SMART" id="SM00320">
    <property type="entry name" value="WD40"/>
    <property type="match status" value="2"/>
</dbReference>
<dbReference type="GO" id="GO:0034657">
    <property type="term" value="C:GID complex"/>
    <property type="evidence" value="ECO:0007669"/>
    <property type="project" value="TreeGrafter"/>
</dbReference>
<proteinExistence type="predicted"/>
<keyword evidence="4" id="KW-0812">Transmembrane</keyword>
<dbReference type="InterPro" id="IPR015943">
    <property type="entry name" value="WD40/YVTN_repeat-like_dom_sf"/>
</dbReference>
<feature type="transmembrane region" description="Helical" evidence="4">
    <location>
        <begin position="265"/>
        <end position="282"/>
    </location>
</feature>
<feature type="region of interest" description="Disordered" evidence="3">
    <location>
        <begin position="1"/>
        <end position="24"/>
    </location>
</feature>